<dbReference type="PROSITE" id="PS00108">
    <property type="entry name" value="PROTEIN_KINASE_ST"/>
    <property type="match status" value="1"/>
</dbReference>
<dbReference type="InterPro" id="IPR017441">
    <property type="entry name" value="Protein_kinase_ATP_BS"/>
</dbReference>
<keyword evidence="3 6" id="KW-0547">Nucleotide-binding</keyword>
<sequence>MESENGDVVSKMEDYEVIEQIGRGAFGAAFLVLHKIEKKKYVLKRIRLAKQTEKFKRTAHQEMDLIAKLNNPYIVEYKDAWVDKGNCVCIMTGYCEGGDMAEMIKKARGTFFPEEKLCKWLAQLLLAVDYLHSNRVLHRDLKCSNIFLSKDNDVRLGDFGLAKLLNTEDLASSVVGTPNYMCPELLADIPYGYKSDIWSLGCCMFEIAAHQPAFRAPDMAGLINKINRSSISPLPIVYSSTLKQIIKSMLRKSPGHRPTAAELLRHPHLQPYLLQCRNASSVFLPIYPTNKLKDKTRKTVSKASGGKQSRDKEAASVKQVEVKQVEKVHPLEKNTDVMPGSIPDDDKPVITTRAEDKLETKRVDPTSCTIEVSNATDGSKEATDSETLVGNGFKQAEVLSIFQKESSESDVEITSESTLNSQHEEQEVPAAKYVQESPEVKIKTLNTEDEKIHFNQGVEEAVTKEEIGEIGSCKESETDKVGPPDDKCSSSAKSEVEPQCCVEKETSNEYTESTNIDYTSSESNNVVVSCKDETGAKVDNVNCSVQAEKDDDHVIIYTPTPSQISLLSTLTALAGEEAKGAWENPGRQRADALESLLELCARLLKQDKLDELAGVLRPFGEELVSSRETAIWLTKSLMSAQKFSGGS</sequence>
<proteinExistence type="inferred from homology"/>
<feature type="binding site" evidence="6">
    <location>
        <position position="44"/>
    </location>
    <ligand>
        <name>ATP</name>
        <dbReference type="ChEBI" id="CHEBI:30616"/>
    </ligand>
</feature>
<comment type="similarity">
    <text evidence="1">Belongs to the protein kinase superfamily. NEK Ser/Thr protein kinase family. NIMA subfamily.</text>
</comment>
<dbReference type="Gene3D" id="1.10.510.10">
    <property type="entry name" value="Transferase(Phosphotransferase) domain 1"/>
    <property type="match status" value="1"/>
</dbReference>
<gene>
    <name evidence="9" type="ORF">PanWU01x14_168780</name>
</gene>
<evidence type="ECO:0000256" key="2">
    <source>
        <dbReference type="ARBA" id="ARBA00022679"/>
    </source>
</evidence>
<dbReference type="PANTHER" id="PTHR43671">
    <property type="entry name" value="SERINE/THREONINE-PROTEIN KINASE NEK"/>
    <property type="match status" value="1"/>
</dbReference>
<dbReference type="OrthoDB" id="248923at2759"/>
<evidence type="ECO:0000259" key="8">
    <source>
        <dbReference type="PROSITE" id="PS50011"/>
    </source>
</evidence>
<evidence type="ECO:0000256" key="5">
    <source>
        <dbReference type="ARBA" id="ARBA00022840"/>
    </source>
</evidence>
<dbReference type="PROSITE" id="PS50011">
    <property type="entry name" value="PROTEIN_KINASE_DOM"/>
    <property type="match status" value="1"/>
</dbReference>
<dbReference type="FunFam" id="3.30.200.20:FF:000668">
    <property type="entry name" value="Serine/threonine-protein kinase Nek6"/>
    <property type="match status" value="1"/>
</dbReference>
<evidence type="ECO:0000313" key="9">
    <source>
        <dbReference type="EMBL" id="PON58108.1"/>
    </source>
</evidence>
<dbReference type="GO" id="GO:0005524">
    <property type="term" value="F:ATP binding"/>
    <property type="evidence" value="ECO:0007669"/>
    <property type="project" value="UniProtKB-UniRule"/>
</dbReference>
<dbReference type="GO" id="GO:0004674">
    <property type="term" value="F:protein serine/threonine kinase activity"/>
    <property type="evidence" value="ECO:0007669"/>
    <property type="project" value="UniProtKB-KW"/>
</dbReference>
<evidence type="ECO:0000256" key="6">
    <source>
        <dbReference type="PROSITE-ProRule" id="PRU10141"/>
    </source>
</evidence>
<dbReference type="AlphaFoldDB" id="A0A2P5CAN8"/>
<dbReference type="GO" id="GO:0055028">
    <property type="term" value="C:cortical microtubule"/>
    <property type="evidence" value="ECO:0007669"/>
    <property type="project" value="TreeGrafter"/>
</dbReference>
<reference evidence="10" key="1">
    <citation type="submission" date="2016-06" db="EMBL/GenBank/DDBJ databases">
        <title>Parallel loss of symbiosis genes in relatives of nitrogen-fixing non-legume Parasponia.</title>
        <authorList>
            <person name="Van Velzen R."/>
            <person name="Holmer R."/>
            <person name="Bu F."/>
            <person name="Rutten L."/>
            <person name="Van Zeijl A."/>
            <person name="Liu W."/>
            <person name="Santuari L."/>
            <person name="Cao Q."/>
            <person name="Sharma T."/>
            <person name="Shen D."/>
            <person name="Roswanjaya Y."/>
            <person name="Wardhani T."/>
            <person name="Kalhor M.S."/>
            <person name="Jansen J."/>
            <person name="Van den Hoogen J."/>
            <person name="Gungor B."/>
            <person name="Hartog M."/>
            <person name="Hontelez J."/>
            <person name="Verver J."/>
            <person name="Yang W.-C."/>
            <person name="Schijlen E."/>
            <person name="Repin R."/>
            <person name="Schilthuizen M."/>
            <person name="Schranz E."/>
            <person name="Heidstra R."/>
            <person name="Miyata K."/>
            <person name="Fedorova E."/>
            <person name="Kohlen W."/>
            <person name="Bisseling T."/>
            <person name="Smit S."/>
            <person name="Geurts R."/>
        </authorList>
    </citation>
    <scope>NUCLEOTIDE SEQUENCE [LARGE SCALE GENOMIC DNA]</scope>
    <source>
        <strain evidence="10">cv. WU1-14</strain>
    </source>
</reference>
<evidence type="ECO:0000256" key="3">
    <source>
        <dbReference type="ARBA" id="ARBA00022741"/>
    </source>
</evidence>
<dbReference type="PROSITE" id="PS00107">
    <property type="entry name" value="PROTEIN_KINASE_ATP"/>
    <property type="match status" value="1"/>
</dbReference>
<feature type="compositionally biased region" description="Basic and acidic residues" evidence="7">
    <location>
        <begin position="472"/>
        <end position="488"/>
    </location>
</feature>
<keyword evidence="9" id="KW-0723">Serine/threonine-protein kinase</keyword>
<dbReference type="Pfam" id="PF00069">
    <property type="entry name" value="Pkinase"/>
    <property type="match status" value="1"/>
</dbReference>
<feature type="domain" description="Protein kinase" evidence="8">
    <location>
        <begin position="15"/>
        <end position="269"/>
    </location>
</feature>
<name>A0A2P5CAN8_PARAD</name>
<keyword evidence="10" id="KW-1185">Reference proteome</keyword>
<dbReference type="InterPro" id="IPR011009">
    <property type="entry name" value="Kinase-like_dom_sf"/>
</dbReference>
<dbReference type="Gene3D" id="3.30.200.20">
    <property type="entry name" value="Phosphorylase Kinase, domain 1"/>
    <property type="match status" value="1"/>
</dbReference>
<feature type="region of interest" description="Disordered" evidence="7">
    <location>
        <begin position="472"/>
        <end position="492"/>
    </location>
</feature>
<dbReference type="EMBL" id="JXTB01000152">
    <property type="protein sequence ID" value="PON58108.1"/>
    <property type="molecule type" value="Genomic_DNA"/>
</dbReference>
<organism evidence="9 10">
    <name type="scientific">Parasponia andersonii</name>
    <name type="common">Sponia andersonii</name>
    <dbReference type="NCBI Taxonomy" id="3476"/>
    <lineage>
        <taxon>Eukaryota</taxon>
        <taxon>Viridiplantae</taxon>
        <taxon>Streptophyta</taxon>
        <taxon>Embryophyta</taxon>
        <taxon>Tracheophyta</taxon>
        <taxon>Spermatophyta</taxon>
        <taxon>Magnoliopsida</taxon>
        <taxon>eudicotyledons</taxon>
        <taxon>Gunneridae</taxon>
        <taxon>Pentapetalae</taxon>
        <taxon>rosids</taxon>
        <taxon>fabids</taxon>
        <taxon>Rosales</taxon>
        <taxon>Cannabaceae</taxon>
        <taxon>Parasponia</taxon>
    </lineage>
</organism>
<dbReference type="InterPro" id="IPR000719">
    <property type="entry name" value="Prot_kinase_dom"/>
</dbReference>
<feature type="compositionally biased region" description="Basic and acidic residues" evidence="7">
    <location>
        <begin position="308"/>
        <end position="319"/>
    </location>
</feature>
<dbReference type="Proteomes" id="UP000237105">
    <property type="component" value="Unassembled WGS sequence"/>
</dbReference>
<keyword evidence="5 6" id="KW-0067">ATP-binding</keyword>
<feature type="region of interest" description="Disordered" evidence="7">
    <location>
        <begin position="295"/>
        <end position="319"/>
    </location>
</feature>
<evidence type="ECO:0000313" key="10">
    <source>
        <dbReference type="Proteomes" id="UP000237105"/>
    </source>
</evidence>
<dbReference type="FunFam" id="1.10.510.10:FF:000597">
    <property type="entry name" value="serine/threonine-protein kinase Nek6 isoform X2"/>
    <property type="match status" value="1"/>
</dbReference>
<dbReference type="CDD" id="cd08215">
    <property type="entry name" value="STKc_Nek"/>
    <property type="match status" value="1"/>
</dbReference>
<dbReference type="InterPro" id="IPR050660">
    <property type="entry name" value="NEK_Ser/Thr_kinase"/>
</dbReference>
<dbReference type="PANTHER" id="PTHR43671:SF63">
    <property type="entry name" value="SERINE_THREONINE-PROTEIN KINASE NEK6 ISOFORM X1"/>
    <property type="match status" value="1"/>
</dbReference>
<evidence type="ECO:0000256" key="1">
    <source>
        <dbReference type="ARBA" id="ARBA00010886"/>
    </source>
</evidence>
<protein>
    <submittedName>
        <fullName evidence="9">Serine/threonine protein kinase</fullName>
    </submittedName>
</protein>
<accession>A0A2P5CAN8</accession>
<dbReference type="STRING" id="3476.A0A2P5CAN8"/>
<dbReference type="GO" id="GO:0007017">
    <property type="term" value="P:microtubule-based process"/>
    <property type="evidence" value="ECO:0007669"/>
    <property type="project" value="TreeGrafter"/>
</dbReference>
<dbReference type="SUPFAM" id="SSF56112">
    <property type="entry name" value="Protein kinase-like (PK-like)"/>
    <property type="match status" value="1"/>
</dbReference>
<keyword evidence="4 9" id="KW-0418">Kinase</keyword>
<comment type="caution">
    <text evidence="9">The sequence shown here is derived from an EMBL/GenBank/DDBJ whole genome shotgun (WGS) entry which is preliminary data.</text>
</comment>
<dbReference type="SMART" id="SM00220">
    <property type="entry name" value="S_TKc"/>
    <property type="match status" value="1"/>
</dbReference>
<dbReference type="InterPro" id="IPR008271">
    <property type="entry name" value="Ser/Thr_kinase_AS"/>
</dbReference>
<evidence type="ECO:0000256" key="4">
    <source>
        <dbReference type="ARBA" id="ARBA00022777"/>
    </source>
</evidence>
<keyword evidence="2" id="KW-0808">Transferase</keyword>
<evidence type="ECO:0000256" key="7">
    <source>
        <dbReference type="SAM" id="MobiDB-lite"/>
    </source>
</evidence>